<dbReference type="AlphaFoldDB" id="A0A9J7XI90"/>
<feature type="transmembrane region" description="Helical" evidence="1">
    <location>
        <begin position="58"/>
        <end position="77"/>
    </location>
</feature>
<reference evidence="2" key="2">
    <citation type="submission" date="2025-09" db="UniProtKB">
        <authorList>
            <consortium name="Ensembl"/>
        </authorList>
    </citation>
    <scope>IDENTIFICATION</scope>
</reference>
<sequence length="188" mass="21304">MPEEKYEPVYSRTMAPKCIGGCAALFVLGITFDIIGFALVLLGIFANLRLDGIFYGDFLIYTGSLIVFLSLFWWIMWYTGNIRVSSEDVEKRTFDNFAHWARKLSERLSKKGMHSEKCMDNVKKSMNGDVTHHAPRRITWENSGPAGCVNEAYERGSDAPPNEKTVELEILKNSGMFLQSSGKAERFL</sequence>
<name>A0A9J7XI90_CYPCA</name>
<dbReference type="Proteomes" id="UP001108240">
    <property type="component" value="Unplaced"/>
</dbReference>
<feature type="transmembrane region" description="Helical" evidence="1">
    <location>
        <begin position="21"/>
        <end position="46"/>
    </location>
</feature>
<keyword evidence="1" id="KW-0472">Membrane</keyword>
<evidence type="ECO:0008006" key="4">
    <source>
        <dbReference type="Google" id="ProtNLM"/>
    </source>
</evidence>
<keyword evidence="3" id="KW-1185">Reference proteome</keyword>
<reference evidence="2" key="1">
    <citation type="submission" date="2025-08" db="UniProtKB">
        <authorList>
            <consortium name="Ensembl"/>
        </authorList>
    </citation>
    <scope>IDENTIFICATION</scope>
</reference>
<organism evidence="2 3">
    <name type="scientific">Cyprinus carpio carpio</name>
    <dbReference type="NCBI Taxonomy" id="630221"/>
    <lineage>
        <taxon>Eukaryota</taxon>
        <taxon>Metazoa</taxon>
        <taxon>Chordata</taxon>
        <taxon>Craniata</taxon>
        <taxon>Vertebrata</taxon>
        <taxon>Euteleostomi</taxon>
        <taxon>Actinopterygii</taxon>
        <taxon>Neopterygii</taxon>
        <taxon>Teleostei</taxon>
        <taxon>Ostariophysi</taxon>
        <taxon>Cypriniformes</taxon>
        <taxon>Cyprinidae</taxon>
        <taxon>Cyprininae</taxon>
        <taxon>Cyprinus</taxon>
    </lineage>
</organism>
<dbReference type="OMA" id="DINFTHW"/>
<dbReference type="PANTHER" id="PTHR28613">
    <property type="entry name" value="SI:CH211-232M10.4-RELATED"/>
    <property type="match status" value="1"/>
</dbReference>
<protein>
    <recommendedName>
        <fullName evidence="4">Transmembrane protein 238</fullName>
    </recommendedName>
</protein>
<dbReference type="Pfam" id="PF15125">
    <property type="entry name" value="TMEM238"/>
    <property type="match status" value="1"/>
</dbReference>
<dbReference type="GeneTree" id="ENSGT00940000162720"/>
<dbReference type="Ensembl" id="ENSCCRT00000144790.1">
    <property type="protein sequence ID" value="ENSCCRP00000106568.1"/>
    <property type="gene ID" value="ENSCCRG00000070681.1"/>
</dbReference>
<dbReference type="InterPro" id="IPR029365">
    <property type="entry name" value="TMEM238"/>
</dbReference>
<keyword evidence="1" id="KW-0812">Transmembrane</keyword>
<keyword evidence="1" id="KW-1133">Transmembrane helix</keyword>
<accession>A0A9J7XI90</accession>
<proteinExistence type="predicted"/>
<evidence type="ECO:0000256" key="1">
    <source>
        <dbReference type="SAM" id="Phobius"/>
    </source>
</evidence>
<dbReference type="PANTHER" id="PTHR28613:SF7">
    <property type="entry name" value="TRANSMEMBRANE PROTEIN 238"/>
    <property type="match status" value="1"/>
</dbReference>
<evidence type="ECO:0000313" key="3">
    <source>
        <dbReference type="Proteomes" id="UP001108240"/>
    </source>
</evidence>
<evidence type="ECO:0000313" key="2">
    <source>
        <dbReference type="Ensembl" id="ENSCCRP00000106568.1"/>
    </source>
</evidence>